<accession>A0AAN9AW14</accession>
<evidence type="ECO:0000313" key="9">
    <source>
        <dbReference type="Proteomes" id="UP001374579"/>
    </source>
</evidence>
<sequence>MARISGRWFAVFATVTVVVVGVLVGVLAWKLSDNNDDSDTSIVRSRRAPHVASFGESLLLQARDDTKLTIKNKQGEVTNVASMGLNMPTSESLTECDASPGNICYEWKGDRRLRISRNKHDTSDVNCYDVTWQALDCVTQILKDCYTLQKAFWFGGFEDYNQFWPMNSIQQNEAPYVNGDTWVKEYGNVQERLFVSSNGFGIYVYPEVPLYLSFNQSNDGQVCLSAKYERYPYFNPNNSLPSLRYQICQGSNVKAVHGHMTSMHVPKPRDIPAEELFRGAIWSTWAMFKGPINQSIVIQFANDIVQSGLPYSQMEIDDDWTPKYGDMDFSKEKFPDAKGMISQLTALGFVVTVWVHPFFNLDSASWMYAAKQGYLLKAVDSQVPALVAWWRGDVAFMLDVTNENAVQWYLGNLRHLQDTYNVTSFKFDAGDGNWLPHAYSTNSPIDSPDEFSRIYVDLAYRSDQDVRVQEVRTGARSQDKPIMFRMLDRQSAWGYHRAIKTVIPCALTFGVIGYPFVLPDLIGGNGVDESDPAYLERTTYPDPELYVRWVQVSTFLPFVQFSVGPWVYNSTIQNIVMNAMNIRKNYTDVIISLARESTRTGAPIVRPLWWIAPTDQEALTTDSQYLLGDDLLVAPVLEKGSRSRDVYLPAGTWRDETLGGNHVGPTWVRGYIADLDVLPYFTRV</sequence>
<dbReference type="Gene3D" id="2.60.40.1180">
    <property type="entry name" value="Golgi alpha-mannosidase II"/>
    <property type="match status" value="1"/>
</dbReference>
<comment type="similarity">
    <text evidence="1 4">Belongs to the glycosyl hydrolase 31 family.</text>
</comment>
<evidence type="ECO:0000259" key="7">
    <source>
        <dbReference type="Pfam" id="PF21365"/>
    </source>
</evidence>
<dbReference type="InterPro" id="IPR013780">
    <property type="entry name" value="Glyco_hydro_b"/>
</dbReference>
<feature type="domain" description="Glycoside hydrolase family 31 TIM barrel" evidence="6">
    <location>
        <begin position="289"/>
        <end position="591"/>
    </location>
</feature>
<dbReference type="SUPFAM" id="SSF51445">
    <property type="entry name" value="(Trans)glycosidases"/>
    <property type="match status" value="1"/>
</dbReference>
<keyword evidence="5" id="KW-0812">Transmembrane</keyword>
<name>A0AAN9AW14_9CAEN</name>
<organism evidence="8 9">
    <name type="scientific">Littorina saxatilis</name>
    <dbReference type="NCBI Taxonomy" id="31220"/>
    <lineage>
        <taxon>Eukaryota</taxon>
        <taxon>Metazoa</taxon>
        <taxon>Spiralia</taxon>
        <taxon>Lophotrochozoa</taxon>
        <taxon>Mollusca</taxon>
        <taxon>Gastropoda</taxon>
        <taxon>Caenogastropoda</taxon>
        <taxon>Littorinimorpha</taxon>
        <taxon>Littorinoidea</taxon>
        <taxon>Littorinidae</taxon>
        <taxon>Littorina</taxon>
    </lineage>
</organism>
<dbReference type="EMBL" id="JBAMIC010000019">
    <property type="protein sequence ID" value="KAK7093595.1"/>
    <property type="molecule type" value="Genomic_DNA"/>
</dbReference>
<dbReference type="InterPro" id="IPR050985">
    <property type="entry name" value="Alpha-glycosidase_related"/>
</dbReference>
<evidence type="ECO:0000256" key="2">
    <source>
        <dbReference type="ARBA" id="ARBA00022801"/>
    </source>
</evidence>
<dbReference type="GO" id="GO:0005975">
    <property type="term" value="P:carbohydrate metabolic process"/>
    <property type="evidence" value="ECO:0007669"/>
    <property type="project" value="InterPro"/>
</dbReference>
<evidence type="ECO:0000259" key="6">
    <source>
        <dbReference type="Pfam" id="PF01055"/>
    </source>
</evidence>
<dbReference type="Pfam" id="PF01055">
    <property type="entry name" value="Glyco_hydro_31_2nd"/>
    <property type="match status" value="1"/>
</dbReference>
<keyword evidence="3 4" id="KW-0326">Glycosidase</keyword>
<evidence type="ECO:0000256" key="5">
    <source>
        <dbReference type="SAM" id="Phobius"/>
    </source>
</evidence>
<dbReference type="PANTHER" id="PTHR43053:SF4">
    <property type="entry name" value="MYOGENESIS-REGULATING GLYCOSIDASE"/>
    <property type="match status" value="1"/>
</dbReference>
<dbReference type="Pfam" id="PF21365">
    <property type="entry name" value="Glyco_hydro_31_3rd"/>
    <property type="match status" value="1"/>
</dbReference>
<dbReference type="InterPro" id="IPR000322">
    <property type="entry name" value="Glyco_hydro_31_TIM"/>
</dbReference>
<dbReference type="Gene3D" id="3.20.20.80">
    <property type="entry name" value="Glycosidases"/>
    <property type="match status" value="1"/>
</dbReference>
<evidence type="ECO:0000256" key="3">
    <source>
        <dbReference type="ARBA" id="ARBA00023295"/>
    </source>
</evidence>
<dbReference type="Proteomes" id="UP001374579">
    <property type="component" value="Unassembled WGS sequence"/>
</dbReference>
<dbReference type="AlphaFoldDB" id="A0AAN9AW14"/>
<reference evidence="8 9" key="1">
    <citation type="submission" date="2024-02" db="EMBL/GenBank/DDBJ databases">
        <title>Chromosome-scale genome assembly of the rough periwinkle Littorina saxatilis.</title>
        <authorList>
            <person name="De Jode A."/>
            <person name="Faria R."/>
            <person name="Formenti G."/>
            <person name="Sims Y."/>
            <person name="Smith T.P."/>
            <person name="Tracey A."/>
            <person name="Wood J.M.D."/>
            <person name="Zagrodzka Z.B."/>
            <person name="Johannesson K."/>
            <person name="Butlin R.K."/>
            <person name="Leder E.H."/>
        </authorList>
    </citation>
    <scope>NUCLEOTIDE SEQUENCE [LARGE SCALE GENOMIC DNA]</scope>
    <source>
        <strain evidence="8">Snail1</strain>
        <tissue evidence="8">Muscle</tissue>
    </source>
</reference>
<gene>
    <name evidence="8" type="ORF">V1264_007317</name>
</gene>
<evidence type="ECO:0000256" key="1">
    <source>
        <dbReference type="ARBA" id="ARBA00007806"/>
    </source>
</evidence>
<evidence type="ECO:0000313" key="8">
    <source>
        <dbReference type="EMBL" id="KAK7093595.1"/>
    </source>
</evidence>
<keyword evidence="2 4" id="KW-0378">Hydrolase</keyword>
<keyword evidence="5" id="KW-0472">Membrane</keyword>
<feature type="transmembrane region" description="Helical" evidence="5">
    <location>
        <begin position="7"/>
        <end position="29"/>
    </location>
</feature>
<feature type="domain" description="Glycosyl hydrolase family 31 C-terminal" evidence="7">
    <location>
        <begin position="601"/>
        <end position="683"/>
    </location>
</feature>
<dbReference type="GO" id="GO:0004553">
    <property type="term" value="F:hydrolase activity, hydrolyzing O-glycosyl compounds"/>
    <property type="evidence" value="ECO:0007669"/>
    <property type="project" value="InterPro"/>
</dbReference>
<dbReference type="InterPro" id="IPR017853">
    <property type="entry name" value="GH"/>
</dbReference>
<keyword evidence="9" id="KW-1185">Reference proteome</keyword>
<dbReference type="SUPFAM" id="SSF51011">
    <property type="entry name" value="Glycosyl hydrolase domain"/>
    <property type="match status" value="1"/>
</dbReference>
<proteinExistence type="inferred from homology"/>
<comment type="caution">
    <text evidence="8">The sequence shown here is derived from an EMBL/GenBank/DDBJ whole genome shotgun (WGS) entry which is preliminary data.</text>
</comment>
<protein>
    <submittedName>
        <fullName evidence="8">Uncharacterized protein</fullName>
    </submittedName>
</protein>
<dbReference type="InterPro" id="IPR048395">
    <property type="entry name" value="Glyco_hydro_31_C"/>
</dbReference>
<evidence type="ECO:0000256" key="4">
    <source>
        <dbReference type="RuleBase" id="RU361185"/>
    </source>
</evidence>
<keyword evidence="5" id="KW-1133">Transmembrane helix</keyword>
<dbReference type="PANTHER" id="PTHR43053">
    <property type="entry name" value="GLYCOSIDASE FAMILY 31"/>
    <property type="match status" value="1"/>
</dbReference>
<dbReference type="CDD" id="cd06592">
    <property type="entry name" value="GH31_NET37"/>
    <property type="match status" value="1"/>
</dbReference>